<dbReference type="AlphaFoldDB" id="A0AAW0Z6C9"/>
<feature type="domain" description="AB hydrolase-1" evidence="2">
    <location>
        <begin position="32"/>
        <end position="311"/>
    </location>
</feature>
<dbReference type="KEGG" id="kne:92177568"/>
<organism evidence="3 4">
    <name type="scientific">Kwoniella newhampshirensis</name>
    <dbReference type="NCBI Taxonomy" id="1651941"/>
    <lineage>
        <taxon>Eukaryota</taxon>
        <taxon>Fungi</taxon>
        <taxon>Dikarya</taxon>
        <taxon>Basidiomycota</taxon>
        <taxon>Agaricomycotina</taxon>
        <taxon>Tremellomycetes</taxon>
        <taxon>Tremellales</taxon>
        <taxon>Cryptococcaceae</taxon>
        <taxon>Kwoniella</taxon>
    </lineage>
</organism>
<reference evidence="3 4" key="1">
    <citation type="journal article" date="2024" name="bioRxiv">
        <title>Comparative genomics of Cryptococcus and Kwoniella reveals pathogenesis evolution and contrasting karyotype dynamics via intercentromeric recombination or chromosome fusion.</title>
        <authorList>
            <person name="Coelho M.A."/>
            <person name="David-Palma M."/>
            <person name="Shea T."/>
            <person name="Bowers K."/>
            <person name="McGinley-Smith S."/>
            <person name="Mohammad A.W."/>
            <person name="Gnirke A."/>
            <person name="Yurkov A.M."/>
            <person name="Nowrousian M."/>
            <person name="Sun S."/>
            <person name="Cuomo C.A."/>
            <person name="Heitman J."/>
        </authorList>
    </citation>
    <scope>NUCLEOTIDE SEQUENCE [LARGE SCALE GENOMIC DNA]</scope>
    <source>
        <strain evidence="3 4">CBS 13917</strain>
    </source>
</reference>
<accession>A0AAW0Z6C9</accession>
<evidence type="ECO:0000259" key="2">
    <source>
        <dbReference type="Pfam" id="PF00561"/>
    </source>
</evidence>
<dbReference type="Gene3D" id="3.40.50.1820">
    <property type="entry name" value="alpha/beta hydrolase"/>
    <property type="match status" value="1"/>
</dbReference>
<dbReference type="PANTHER" id="PTHR42977:SF3">
    <property type="entry name" value="AB HYDROLASE-1 DOMAIN-CONTAINING PROTEIN"/>
    <property type="match status" value="1"/>
</dbReference>
<sequence length="328" mass="37297">MSYPVITHHDLSLSSGASIHYMTTGPSVPTTPTILLLHGFPSSSHQFRTLVPLLAKASSSLRVIAPDLPGFGLTTVPEDVGYKYTFENMTKTMVEFLEEMGVGEMVVYGFDYGFPVAFRLALIQHQHRPRELNSTSQATSARWRIKALISQNGNGYVEGLLPSFWAPLQSYWSTSNIHDGPSRQTLQSFLSDPNNLKSQYFGTTIPSKAQSDVESDRRVDRIDPVSWKVDWMMNVRDRLDIQLDYFYDYQTNVELYPAFQTYLRESKVPLLAAWGRHDVAFDPIGAEMFRRDAHDSRIHFLDGTHFLLETHVEEVTAYIVNFLDDIGF</sequence>
<dbReference type="Pfam" id="PF00561">
    <property type="entry name" value="Abhydrolase_1"/>
    <property type="match status" value="1"/>
</dbReference>
<dbReference type="PRINTS" id="PR00412">
    <property type="entry name" value="EPOXHYDRLASE"/>
</dbReference>
<dbReference type="Proteomes" id="UP001388673">
    <property type="component" value="Unassembled WGS sequence"/>
</dbReference>
<keyword evidence="4" id="KW-1185">Reference proteome</keyword>
<dbReference type="PANTHER" id="PTHR42977">
    <property type="entry name" value="HYDROLASE-RELATED"/>
    <property type="match status" value="1"/>
</dbReference>
<dbReference type="InterPro" id="IPR029058">
    <property type="entry name" value="AB_hydrolase_fold"/>
</dbReference>
<comment type="caution">
    <text evidence="3">The sequence shown here is derived from an EMBL/GenBank/DDBJ whole genome shotgun (WGS) entry which is preliminary data.</text>
</comment>
<evidence type="ECO:0000313" key="4">
    <source>
        <dbReference type="Proteomes" id="UP001388673"/>
    </source>
</evidence>
<dbReference type="EMBL" id="JBCAWK010000001">
    <property type="protein sequence ID" value="KAK8869740.1"/>
    <property type="molecule type" value="Genomic_DNA"/>
</dbReference>
<gene>
    <name evidence="3" type="ORF">IAR55_000308</name>
</gene>
<dbReference type="InterPro" id="IPR000073">
    <property type="entry name" value="AB_hydrolase_1"/>
</dbReference>
<name>A0AAW0Z6C9_9TREE</name>
<evidence type="ECO:0000313" key="3">
    <source>
        <dbReference type="EMBL" id="KAK8869740.1"/>
    </source>
</evidence>
<protein>
    <recommendedName>
        <fullName evidence="2">AB hydrolase-1 domain-containing protein</fullName>
    </recommendedName>
</protein>
<dbReference type="InterPro" id="IPR051340">
    <property type="entry name" value="Haloalkane_dehalogenase"/>
</dbReference>
<dbReference type="GO" id="GO:0004301">
    <property type="term" value="F:epoxide hydrolase activity"/>
    <property type="evidence" value="ECO:0007669"/>
    <property type="project" value="TreeGrafter"/>
</dbReference>
<dbReference type="InterPro" id="IPR000639">
    <property type="entry name" value="Epox_hydrolase-like"/>
</dbReference>
<keyword evidence="1" id="KW-0378">Hydrolase</keyword>
<proteinExistence type="predicted"/>
<dbReference type="GeneID" id="92177568"/>
<dbReference type="SUPFAM" id="SSF53474">
    <property type="entry name" value="alpha/beta-Hydrolases"/>
    <property type="match status" value="1"/>
</dbReference>
<dbReference type="RefSeq" id="XP_066805986.1">
    <property type="nucleotide sequence ID" value="XM_066943444.1"/>
</dbReference>
<evidence type="ECO:0000256" key="1">
    <source>
        <dbReference type="ARBA" id="ARBA00022801"/>
    </source>
</evidence>